<reference evidence="1" key="1">
    <citation type="submission" date="2016-08" db="EMBL/GenBank/DDBJ databases">
        <authorList>
            <person name="Seilhamer J.J."/>
        </authorList>
    </citation>
    <scope>NUCLEOTIDE SEQUENCE</scope>
    <source>
        <strain evidence="1">86-1</strain>
    </source>
</reference>
<evidence type="ECO:0000313" key="1">
    <source>
        <dbReference type="EMBL" id="SCM72604.1"/>
    </source>
</evidence>
<proteinExistence type="predicted"/>
<dbReference type="EMBL" id="FMJC01000002">
    <property type="protein sequence ID" value="SCM72604.1"/>
    <property type="molecule type" value="Genomic_DNA"/>
</dbReference>
<protein>
    <submittedName>
        <fullName evidence="1">Uncharacterized protein</fullName>
    </submittedName>
</protein>
<sequence>MKLSMGKLRGRCARLMVRLHFHQNGVPLAFQGTTVRSNRDYFTLDQITFEIFHISKESFCQKCDFRQNPRHVVARCTLVQR</sequence>
<organism evidence="1">
    <name type="scientific">uncultured Desulfovibrio sp</name>
    <dbReference type="NCBI Taxonomy" id="167968"/>
    <lineage>
        <taxon>Bacteria</taxon>
        <taxon>Pseudomonadati</taxon>
        <taxon>Thermodesulfobacteriota</taxon>
        <taxon>Desulfovibrionia</taxon>
        <taxon>Desulfovibrionales</taxon>
        <taxon>Desulfovibrionaceae</taxon>
        <taxon>Desulfovibrio</taxon>
        <taxon>environmental samples</taxon>
    </lineage>
</organism>
<dbReference type="AlphaFoldDB" id="A0A212L4V3"/>
<gene>
    <name evidence="1" type="ORF">KL86DES1_20726</name>
</gene>
<name>A0A212L4V3_9BACT</name>
<accession>A0A212L4V3</accession>